<reference evidence="2 3" key="1">
    <citation type="submission" date="2023-08" db="EMBL/GenBank/DDBJ databases">
        <title>Annotated Genome Sequence of Vanrija albida AlHP1.</title>
        <authorList>
            <person name="Herzog R."/>
        </authorList>
    </citation>
    <scope>NUCLEOTIDE SEQUENCE [LARGE SCALE GENOMIC DNA]</scope>
    <source>
        <strain evidence="2 3">AlHP1</strain>
    </source>
</reference>
<name>A0ABR3PUY3_9TREE</name>
<dbReference type="PANTHER" id="PTHR30543:SF21">
    <property type="entry name" value="NAD(P)H-DEPENDENT FMN REDUCTASE LOT6"/>
    <property type="match status" value="1"/>
</dbReference>
<dbReference type="InterPro" id="IPR029039">
    <property type="entry name" value="Flavoprotein-like_sf"/>
</dbReference>
<dbReference type="PANTHER" id="PTHR30543">
    <property type="entry name" value="CHROMATE REDUCTASE"/>
    <property type="match status" value="1"/>
</dbReference>
<dbReference type="Gene3D" id="3.40.50.360">
    <property type="match status" value="1"/>
</dbReference>
<evidence type="ECO:0000313" key="2">
    <source>
        <dbReference type="EMBL" id="KAL1405903.1"/>
    </source>
</evidence>
<dbReference type="InterPro" id="IPR050712">
    <property type="entry name" value="NAD(P)H-dep_reductase"/>
</dbReference>
<evidence type="ECO:0000259" key="1">
    <source>
        <dbReference type="Pfam" id="PF03358"/>
    </source>
</evidence>
<comment type="caution">
    <text evidence="2">The sequence shown here is derived from an EMBL/GenBank/DDBJ whole genome shotgun (WGS) entry which is preliminary data.</text>
</comment>
<sequence>MSAPTIALVLGSPRTPSNTSGLGVHLARLLAARGVSVATVHLATSVEQGHPLPFGPVSLPPAATGAGVARARLPETHADPSVRLWSAAVLAFDAVLLLSPEYNAGLPAPLKAALDALYYEWRGLPAALVACGTGGGANVLASAPAVLASLGADLVDERVGITLPQAALFGEWVTGDEGWLRDYDDALAPLLDSLVAKATAFHEQRTATADAAAPAHGT</sequence>
<dbReference type="Proteomes" id="UP001565368">
    <property type="component" value="Unassembled WGS sequence"/>
</dbReference>
<feature type="domain" description="NADPH-dependent FMN reductase-like" evidence="1">
    <location>
        <begin position="5"/>
        <end position="156"/>
    </location>
</feature>
<keyword evidence="3" id="KW-1185">Reference proteome</keyword>
<dbReference type="SUPFAM" id="SSF52218">
    <property type="entry name" value="Flavoproteins"/>
    <property type="match status" value="1"/>
</dbReference>
<dbReference type="Pfam" id="PF03358">
    <property type="entry name" value="FMN_red"/>
    <property type="match status" value="1"/>
</dbReference>
<gene>
    <name evidence="2" type="ORF">Q8F55_007583</name>
</gene>
<accession>A0ABR3PUY3</accession>
<protein>
    <recommendedName>
        <fullName evidence="1">NADPH-dependent FMN reductase-like domain-containing protein</fullName>
    </recommendedName>
</protein>
<organism evidence="2 3">
    <name type="scientific">Vanrija albida</name>
    <dbReference type="NCBI Taxonomy" id="181172"/>
    <lineage>
        <taxon>Eukaryota</taxon>
        <taxon>Fungi</taxon>
        <taxon>Dikarya</taxon>
        <taxon>Basidiomycota</taxon>
        <taxon>Agaricomycotina</taxon>
        <taxon>Tremellomycetes</taxon>
        <taxon>Trichosporonales</taxon>
        <taxon>Trichosporonaceae</taxon>
        <taxon>Vanrija</taxon>
    </lineage>
</organism>
<evidence type="ECO:0000313" key="3">
    <source>
        <dbReference type="Proteomes" id="UP001565368"/>
    </source>
</evidence>
<dbReference type="GeneID" id="95988626"/>
<dbReference type="InterPro" id="IPR005025">
    <property type="entry name" value="FMN_Rdtase-like_dom"/>
</dbReference>
<dbReference type="EMBL" id="JBBXJM010000006">
    <property type="protein sequence ID" value="KAL1405903.1"/>
    <property type="molecule type" value="Genomic_DNA"/>
</dbReference>
<proteinExistence type="predicted"/>
<dbReference type="RefSeq" id="XP_069205847.1">
    <property type="nucleotide sequence ID" value="XM_069356006.1"/>
</dbReference>